<organism evidence="2 3">
    <name type="scientific">Methanolobus tindarius DSM 2278</name>
    <dbReference type="NCBI Taxonomy" id="1090322"/>
    <lineage>
        <taxon>Archaea</taxon>
        <taxon>Methanobacteriati</taxon>
        <taxon>Methanobacteriota</taxon>
        <taxon>Stenosarchaea group</taxon>
        <taxon>Methanomicrobia</taxon>
        <taxon>Methanosarcinales</taxon>
        <taxon>Methanosarcinaceae</taxon>
        <taxon>Methanolobus</taxon>
    </lineage>
</organism>
<gene>
    <name evidence="2" type="ORF">MettiDRAFT_1420</name>
</gene>
<dbReference type="SUPFAM" id="SSF53649">
    <property type="entry name" value="Alkaline phosphatase-like"/>
    <property type="match status" value="1"/>
</dbReference>
<dbReference type="RefSeq" id="WP_023845115.1">
    <property type="nucleotide sequence ID" value="NZ_AZAJ01000001.1"/>
</dbReference>
<evidence type="ECO:0000313" key="3">
    <source>
        <dbReference type="Proteomes" id="UP000019483"/>
    </source>
</evidence>
<accession>W9DP40</accession>
<reference evidence="2 3" key="1">
    <citation type="submission" date="2013-08" db="EMBL/GenBank/DDBJ databases">
        <authorList>
            <consortium name="DOE Joint Genome Institute"/>
            <person name="Eisen J."/>
            <person name="Huntemann M."/>
            <person name="Han J."/>
            <person name="Chen A."/>
            <person name="Kyrpides N."/>
            <person name="Mavromatis K."/>
            <person name="Markowitz V."/>
            <person name="Palaniappan K."/>
            <person name="Ivanova N."/>
            <person name="Schaumberg A."/>
            <person name="Pati A."/>
            <person name="Liolios K."/>
            <person name="Nordberg H.P."/>
            <person name="Cantor M.N."/>
            <person name="Hua S.X."/>
            <person name="Woyke T."/>
        </authorList>
    </citation>
    <scope>NUCLEOTIDE SEQUENCE [LARGE SCALE GENOMIC DNA]</scope>
    <source>
        <strain evidence="2 3">DSM 2278</strain>
    </source>
</reference>
<dbReference type="OrthoDB" id="212977at2157"/>
<proteinExistence type="predicted"/>
<dbReference type="SMART" id="SM00098">
    <property type="entry name" value="alkPPc"/>
    <property type="match status" value="1"/>
</dbReference>
<dbReference type="PRINTS" id="PR00113">
    <property type="entry name" value="ALKPHPHTASE"/>
</dbReference>
<dbReference type="GO" id="GO:0004035">
    <property type="term" value="F:alkaline phosphatase activity"/>
    <property type="evidence" value="ECO:0007669"/>
    <property type="project" value="TreeGrafter"/>
</dbReference>
<protein>
    <submittedName>
        <fullName evidence="2">Alkaline phosphatase</fullName>
    </submittedName>
</protein>
<dbReference type="PANTHER" id="PTHR11596">
    <property type="entry name" value="ALKALINE PHOSPHATASE"/>
    <property type="match status" value="1"/>
</dbReference>
<name>W9DP40_METTI</name>
<evidence type="ECO:0000313" key="2">
    <source>
        <dbReference type="EMBL" id="ETA67979.1"/>
    </source>
</evidence>
<dbReference type="Gene3D" id="3.40.720.10">
    <property type="entry name" value="Alkaline Phosphatase, subunit A"/>
    <property type="match status" value="1"/>
</dbReference>
<dbReference type="Proteomes" id="UP000019483">
    <property type="component" value="Unassembled WGS sequence"/>
</dbReference>
<keyword evidence="3" id="KW-1185">Reference proteome</keyword>
<dbReference type="InterPro" id="IPR017850">
    <property type="entry name" value="Alkaline_phosphatase_core_sf"/>
</dbReference>
<dbReference type="PANTHER" id="PTHR11596:SF5">
    <property type="entry name" value="ALKALINE PHOSPHATASE"/>
    <property type="match status" value="1"/>
</dbReference>
<evidence type="ECO:0000256" key="1">
    <source>
        <dbReference type="ARBA" id="ARBA00022553"/>
    </source>
</evidence>
<dbReference type="AlphaFoldDB" id="W9DP40"/>
<dbReference type="InterPro" id="IPR001952">
    <property type="entry name" value="Alkaline_phosphatase"/>
</dbReference>
<comment type="caution">
    <text evidence="2">The sequence shown here is derived from an EMBL/GenBank/DDBJ whole genome shotgun (WGS) entry which is preliminary data.</text>
</comment>
<sequence length="555" mass="60269">MDKRHNLLFALFVVFMLVLGSAAPAVAANNSDNKPNDGNSNKKINNVIVMVPDGCDQNIQTLARWYSGEELQLDSMYTGMVSTNMANSVITGSAAAATAFATGEKTTVRFLGVGPRAEDLLSIYDAEDMAEPYVPLATVLEGAKLEGKATGLIATSSITHATPAAFAVHVHDRGMDSEIMEHIVYQDIDVVFAGGEQYLDSDRNDGEDLKQVLLDEGYQYVTTTDEMEAVTTGQVWGMFASKHMQPEMSRETTEEPSIVEMTEKAIELLSEDEDGFFLMVEGSQVDWAGHANDPEYMVTDFLAFDEAVKAAVNFAEEDGHTLVIVFPDHNTGGMTIGNYDTSYTDLTVEELVDPLKGEEGTVEIGWTTGGHAGGDVPLWAYGPDKPTGLLDNTELATCVADAFGFNLEDVGEELFVEVDEAYPGIWSLDLTDSDNPVVVIERRGVVAELPVSKDILIIDDTEYDLEGVVVGVPMADGNSVLTADDDFYIPQEAVDIIDEKISEGFSGRWSLDLSDSENPAIVFDNDSVVVKYLYTQNILIIGDEAFDLIDILGSI</sequence>
<dbReference type="Pfam" id="PF00245">
    <property type="entry name" value="Alk_phosphatase"/>
    <property type="match status" value="1"/>
</dbReference>
<dbReference type="STRING" id="1090322.MettiDRAFT_1420"/>
<dbReference type="CDD" id="cd16012">
    <property type="entry name" value="ALP"/>
    <property type="match status" value="1"/>
</dbReference>
<dbReference type="EMBL" id="AZAJ01000001">
    <property type="protein sequence ID" value="ETA67979.1"/>
    <property type="molecule type" value="Genomic_DNA"/>
</dbReference>
<keyword evidence="1" id="KW-0597">Phosphoprotein</keyword>